<evidence type="ECO:0000313" key="3">
    <source>
        <dbReference type="Proteomes" id="UP000683551"/>
    </source>
</evidence>
<dbReference type="SMART" id="SM00052">
    <property type="entry name" value="EAL"/>
    <property type="match status" value="1"/>
</dbReference>
<dbReference type="GO" id="GO:0071111">
    <property type="term" value="F:cyclic-guanylate-specific phosphodiesterase activity"/>
    <property type="evidence" value="ECO:0007669"/>
    <property type="project" value="InterPro"/>
</dbReference>
<evidence type="ECO:0000259" key="1">
    <source>
        <dbReference type="PROSITE" id="PS50883"/>
    </source>
</evidence>
<dbReference type="Pfam" id="PF00563">
    <property type="entry name" value="EAL"/>
    <property type="match status" value="1"/>
</dbReference>
<proteinExistence type="predicted"/>
<reference evidence="2" key="1">
    <citation type="submission" date="2021-02" db="EMBL/GenBank/DDBJ databases">
        <title>Comparative genomics of Ferrovum myxofaciens strains, predominant extremophile bacteria forming large biofilm stalactites in acid mine ecosystems.</title>
        <authorList>
            <person name="Burkartova K."/>
            <person name="Ridl J."/>
            <person name="Pajer P."/>
            <person name="Falteisek L."/>
        </authorList>
    </citation>
    <scope>NUCLEOTIDE SEQUENCE</scope>
    <source>
        <strain evidence="2">MI1III</strain>
    </source>
</reference>
<organism evidence="2 3">
    <name type="scientific">Ferrovum myxofaciens</name>
    <dbReference type="NCBI Taxonomy" id="416213"/>
    <lineage>
        <taxon>Bacteria</taxon>
        <taxon>Pseudomonadati</taxon>
        <taxon>Pseudomonadota</taxon>
        <taxon>Betaproteobacteria</taxon>
        <taxon>Ferrovales</taxon>
        <taxon>Ferrovaceae</taxon>
        <taxon>Ferrovum</taxon>
    </lineage>
</organism>
<dbReference type="InterPro" id="IPR050706">
    <property type="entry name" value="Cyclic-di-GMP_PDE-like"/>
</dbReference>
<name>A0A9E6MYD5_9PROT</name>
<gene>
    <name evidence="2" type="ORF">JZL65_01205</name>
</gene>
<dbReference type="Proteomes" id="UP000683551">
    <property type="component" value="Chromosome"/>
</dbReference>
<dbReference type="InterPro" id="IPR035919">
    <property type="entry name" value="EAL_sf"/>
</dbReference>
<dbReference type="CDD" id="cd01948">
    <property type="entry name" value="EAL"/>
    <property type="match status" value="1"/>
</dbReference>
<dbReference type="Gene3D" id="3.20.20.450">
    <property type="entry name" value="EAL domain"/>
    <property type="match status" value="1"/>
</dbReference>
<dbReference type="SUPFAM" id="SSF141868">
    <property type="entry name" value="EAL domain-like"/>
    <property type="match status" value="1"/>
</dbReference>
<dbReference type="EMBL" id="CP071137">
    <property type="protein sequence ID" value="QWY77733.1"/>
    <property type="molecule type" value="Genomic_DNA"/>
</dbReference>
<dbReference type="PANTHER" id="PTHR33121">
    <property type="entry name" value="CYCLIC DI-GMP PHOSPHODIESTERASE PDEF"/>
    <property type="match status" value="1"/>
</dbReference>
<dbReference type="InterPro" id="IPR001633">
    <property type="entry name" value="EAL_dom"/>
</dbReference>
<sequence>MIRNPSFVIDFGEILMQAHSYESIEKHIDESLENEAFFLNFQPKVFLPSGDICGYEALLRMPHLDGVYVSPVDVISVAEKNGRIIEIGDFVVREACACIHTLSKQGIKTPVSFNASASQFKDGFFEHIESQLDFFGISHLGHLLEVEVTESVMINDPEAVIAILLKLNNLGVKLAIDDFGVGYSSLNQLKYLPVDHLKIDKTFVDNVETSEKDRIVIKAIVSLAHEFGMKVIAEGIERKHQADWLTKAGCEMGQGFLFGKPAPFKEIIFKLPPFVS</sequence>
<protein>
    <submittedName>
        <fullName evidence="2">EAL domain-containing protein</fullName>
    </submittedName>
</protein>
<accession>A0A9E6MYD5</accession>
<dbReference type="RefSeq" id="WP_273145105.1">
    <property type="nucleotide sequence ID" value="NZ_CP053675.1"/>
</dbReference>
<dbReference type="PROSITE" id="PS50883">
    <property type="entry name" value="EAL"/>
    <property type="match status" value="1"/>
</dbReference>
<dbReference type="PANTHER" id="PTHR33121:SF70">
    <property type="entry name" value="SIGNALING PROTEIN YKOW"/>
    <property type="match status" value="1"/>
</dbReference>
<dbReference type="AlphaFoldDB" id="A0A9E6MYD5"/>
<feature type="domain" description="EAL" evidence="1">
    <location>
        <begin position="21"/>
        <end position="275"/>
    </location>
</feature>
<evidence type="ECO:0000313" key="2">
    <source>
        <dbReference type="EMBL" id="QWY77733.1"/>
    </source>
</evidence>